<feature type="domain" description="N-acetyltransferase" evidence="2">
    <location>
        <begin position="138"/>
        <end position="313"/>
    </location>
</feature>
<evidence type="ECO:0000313" key="3">
    <source>
        <dbReference type="EMBL" id="GJE28614.1"/>
    </source>
</evidence>
<dbReference type="Gene3D" id="3.40.630.30">
    <property type="match status" value="1"/>
</dbReference>
<comment type="caution">
    <text evidence="3">The sequence shown here is derived from an EMBL/GenBank/DDBJ whole genome shotgun (WGS) entry which is preliminary data.</text>
</comment>
<feature type="region of interest" description="Disordered" evidence="1">
    <location>
        <begin position="1"/>
        <end position="34"/>
    </location>
</feature>
<dbReference type="Pfam" id="PF13302">
    <property type="entry name" value="Acetyltransf_3"/>
    <property type="match status" value="1"/>
</dbReference>
<protein>
    <recommendedName>
        <fullName evidence="2">N-acetyltransferase domain-containing protein</fullName>
    </recommendedName>
</protein>
<gene>
    <name evidence="3" type="ORF">LKMONMHP_3487</name>
</gene>
<dbReference type="PANTHER" id="PTHR43792">
    <property type="entry name" value="GNAT FAMILY, PUTATIVE (AFU_ORTHOLOGUE AFUA_3G00765)-RELATED-RELATED"/>
    <property type="match status" value="1"/>
</dbReference>
<dbReference type="InterPro" id="IPR016181">
    <property type="entry name" value="Acyl_CoA_acyltransferase"/>
</dbReference>
<reference evidence="3" key="1">
    <citation type="journal article" date="2021" name="Front. Microbiol.">
        <title>Comprehensive Comparative Genomics and Phenotyping of Methylobacterium Species.</title>
        <authorList>
            <person name="Alessa O."/>
            <person name="Ogura Y."/>
            <person name="Fujitani Y."/>
            <person name="Takami H."/>
            <person name="Hayashi T."/>
            <person name="Sahin N."/>
            <person name="Tani A."/>
        </authorList>
    </citation>
    <scope>NUCLEOTIDE SEQUENCE</scope>
    <source>
        <strain evidence="3">NBRC 15689</strain>
    </source>
</reference>
<dbReference type="EMBL" id="BPQV01000011">
    <property type="protein sequence ID" value="GJE28614.1"/>
    <property type="molecule type" value="Genomic_DNA"/>
</dbReference>
<keyword evidence="4" id="KW-1185">Reference proteome</keyword>
<proteinExistence type="predicted"/>
<reference evidence="3" key="2">
    <citation type="submission" date="2021-08" db="EMBL/GenBank/DDBJ databases">
        <authorList>
            <person name="Tani A."/>
            <person name="Ola A."/>
            <person name="Ogura Y."/>
            <person name="Katsura K."/>
            <person name="Hayashi T."/>
        </authorList>
    </citation>
    <scope>NUCLEOTIDE SEQUENCE</scope>
    <source>
        <strain evidence="3">NBRC 15689</strain>
    </source>
</reference>
<dbReference type="InterPro" id="IPR051531">
    <property type="entry name" value="N-acetyltransferase"/>
</dbReference>
<sequence length="315" mass="35135">MKQRPRYRYGRGNLPDLRLSEPEPPAPGTEAERRARWRDLVDRRLPEAARTRPDWPVRLDHCFARILLDNACGAPWRESVAPPAWANMPEDRLTLALELGEAVLEGRADLRLLNDRSLAWRHKRPLPAAPEVLRAGDLILRRWRRADDEAFAALNADPAVMRFFPALRGRDESVAEARALDRRFEADGFGPWAVEIAGGLPFAGFVGGMRVMRAMPFAGGARPGDTVEIGWRLARDAWGRGLATRGARLALADLRERCGIAAVVAYTAEGNQPSRAVMERLGMQRAPEEDFDHPALAPDSPLSRHVLYRLTLAPA</sequence>
<accession>A0ABQ4TDM0</accession>
<dbReference type="InterPro" id="IPR000182">
    <property type="entry name" value="GNAT_dom"/>
</dbReference>
<dbReference type="PANTHER" id="PTHR43792:SF1">
    <property type="entry name" value="N-ACETYLTRANSFERASE DOMAIN-CONTAINING PROTEIN"/>
    <property type="match status" value="1"/>
</dbReference>
<dbReference type="SUPFAM" id="SSF55729">
    <property type="entry name" value="Acyl-CoA N-acyltransferases (Nat)"/>
    <property type="match status" value="1"/>
</dbReference>
<name>A0ABQ4TDM0_METOR</name>
<organism evidence="3 4">
    <name type="scientific">Methylobacterium organophilum</name>
    <dbReference type="NCBI Taxonomy" id="410"/>
    <lineage>
        <taxon>Bacteria</taxon>
        <taxon>Pseudomonadati</taxon>
        <taxon>Pseudomonadota</taxon>
        <taxon>Alphaproteobacteria</taxon>
        <taxon>Hyphomicrobiales</taxon>
        <taxon>Methylobacteriaceae</taxon>
        <taxon>Methylobacterium</taxon>
    </lineage>
</organism>
<evidence type="ECO:0000313" key="4">
    <source>
        <dbReference type="Proteomes" id="UP001055156"/>
    </source>
</evidence>
<evidence type="ECO:0000259" key="2">
    <source>
        <dbReference type="PROSITE" id="PS51186"/>
    </source>
</evidence>
<evidence type="ECO:0000256" key="1">
    <source>
        <dbReference type="SAM" id="MobiDB-lite"/>
    </source>
</evidence>
<dbReference type="Proteomes" id="UP001055156">
    <property type="component" value="Unassembled WGS sequence"/>
</dbReference>
<dbReference type="PROSITE" id="PS51186">
    <property type="entry name" value="GNAT"/>
    <property type="match status" value="1"/>
</dbReference>